<gene>
    <name evidence="3" type="ORF">Micbo1qcDRAFT_168679</name>
</gene>
<organism evidence="3 4">
    <name type="scientific">Microdochium bolleyi</name>
    <dbReference type="NCBI Taxonomy" id="196109"/>
    <lineage>
        <taxon>Eukaryota</taxon>
        <taxon>Fungi</taxon>
        <taxon>Dikarya</taxon>
        <taxon>Ascomycota</taxon>
        <taxon>Pezizomycotina</taxon>
        <taxon>Sordariomycetes</taxon>
        <taxon>Xylariomycetidae</taxon>
        <taxon>Xylariales</taxon>
        <taxon>Microdochiaceae</taxon>
        <taxon>Microdochium</taxon>
    </lineage>
</organism>
<keyword evidence="4" id="KW-1185">Reference proteome</keyword>
<evidence type="ECO:0000256" key="1">
    <source>
        <dbReference type="SAM" id="MobiDB-lite"/>
    </source>
</evidence>
<feature type="signal peptide" evidence="2">
    <location>
        <begin position="1"/>
        <end position="18"/>
    </location>
</feature>
<evidence type="ECO:0008006" key="5">
    <source>
        <dbReference type="Google" id="ProtNLM"/>
    </source>
</evidence>
<dbReference type="AlphaFoldDB" id="A0A136IN38"/>
<protein>
    <recommendedName>
        <fullName evidence="5">Secreted protein</fullName>
    </recommendedName>
</protein>
<proteinExistence type="predicted"/>
<accession>A0A136IN38</accession>
<feature type="compositionally biased region" description="Basic and acidic residues" evidence="1">
    <location>
        <begin position="54"/>
        <end position="63"/>
    </location>
</feature>
<dbReference type="InParanoid" id="A0A136IN38"/>
<reference evidence="4" key="1">
    <citation type="submission" date="2016-02" db="EMBL/GenBank/DDBJ databases">
        <title>Draft genome sequence of Microdochium bolleyi, a fungal endophyte of beachgrass.</title>
        <authorList>
            <consortium name="DOE Joint Genome Institute"/>
            <person name="David A.S."/>
            <person name="May G."/>
            <person name="Haridas S."/>
            <person name="Lim J."/>
            <person name="Wang M."/>
            <person name="Labutti K."/>
            <person name="Lipzen A."/>
            <person name="Barry K."/>
            <person name="Grigoriev I.V."/>
        </authorList>
    </citation>
    <scope>NUCLEOTIDE SEQUENCE [LARGE SCALE GENOMIC DNA]</scope>
    <source>
        <strain evidence="4">J235TASD1</strain>
    </source>
</reference>
<keyword evidence="2" id="KW-0732">Signal</keyword>
<feature type="chain" id="PRO_5007292857" description="Secreted protein" evidence="2">
    <location>
        <begin position="19"/>
        <end position="124"/>
    </location>
</feature>
<sequence>MGWMTAMAMMMISQLVNWLRWVRAGGRGSSHDQTDAELLPDGPGGGVRRRRPHRSSETREQARQQRSPASESIALMARLCCFLWLPASLASHEEGPIGTFNYRRHDPSHCYHLLSVLRSLLSSQ</sequence>
<evidence type="ECO:0000313" key="4">
    <source>
        <dbReference type="Proteomes" id="UP000070501"/>
    </source>
</evidence>
<evidence type="ECO:0000313" key="3">
    <source>
        <dbReference type="EMBL" id="KXJ86331.1"/>
    </source>
</evidence>
<name>A0A136IN38_9PEZI</name>
<feature type="region of interest" description="Disordered" evidence="1">
    <location>
        <begin position="26"/>
        <end position="69"/>
    </location>
</feature>
<dbReference type="Proteomes" id="UP000070501">
    <property type="component" value="Unassembled WGS sequence"/>
</dbReference>
<evidence type="ECO:0000256" key="2">
    <source>
        <dbReference type="SAM" id="SignalP"/>
    </source>
</evidence>
<dbReference type="EMBL" id="KQ964269">
    <property type="protein sequence ID" value="KXJ86331.1"/>
    <property type="molecule type" value="Genomic_DNA"/>
</dbReference>